<gene>
    <name evidence="2" type="ORF">RDB_LOCUS17214</name>
</gene>
<comment type="caution">
    <text evidence="2">The sequence shown here is derived from an EMBL/GenBank/DDBJ whole genome shotgun (WGS) entry which is preliminary data.</text>
</comment>
<feature type="compositionally biased region" description="Polar residues" evidence="1">
    <location>
        <begin position="1"/>
        <end position="24"/>
    </location>
</feature>
<organism evidence="2 3">
    <name type="scientific">Rhizoctonia solani</name>
    <dbReference type="NCBI Taxonomy" id="456999"/>
    <lineage>
        <taxon>Eukaryota</taxon>
        <taxon>Fungi</taxon>
        <taxon>Dikarya</taxon>
        <taxon>Basidiomycota</taxon>
        <taxon>Agaricomycotina</taxon>
        <taxon>Agaricomycetes</taxon>
        <taxon>Cantharellales</taxon>
        <taxon>Ceratobasidiaceae</taxon>
        <taxon>Rhizoctonia</taxon>
    </lineage>
</organism>
<feature type="region of interest" description="Disordered" evidence="1">
    <location>
        <begin position="311"/>
        <end position="390"/>
    </location>
</feature>
<evidence type="ECO:0000256" key="1">
    <source>
        <dbReference type="SAM" id="MobiDB-lite"/>
    </source>
</evidence>
<reference evidence="2" key="1">
    <citation type="submission" date="2021-01" db="EMBL/GenBank/DDBJ databases">
        <authorList>
            <person name="Kaushik A."/>
        </authorList>
    </citation>
    <scope>NUCLEOTIDE SEQUENCE</scope>
    <source>
        <strain evidence="2">AG2-2IIIB</strain>
    </source>
</reference>
<feature type="compositionally biased region" description="Acidic residues" evidence="1">
    <location>
        <begin position="490"/>
        <end position="506"/>
    </location>
</feature>
<name>A0A8H3A3B4_9AGAM</name>
<feature type="compositionally biased region" description="Polar residues" evidence="1">
    <location>
        <begin position="332"/>
        <end position="349"/>
    </location>
</feature>
<feature type="region of interest" description="Disordered" evidence="1">
    <location>
        <begin position="455"/>
        <end position="520"/>
    </location>
</feature>
<feature type="compositionally biased region" description="Polar residues" evidence="1">
    <location>
        <begin position="368"/>
        <end position="386"/>
    </location>
</feature>
<sequence>MLAVTTTMSKPEATQASHTTEPRPQSQAGSSATSRSGASPDWKQFVGWDGKIRPIDDVVYDQLPEVKKLRELNKESLTVPAWLAKIESPEWAAYYKYTRRLQPHAKSLANAVSGGRFTLQGEDKEKDQDLSFHIHESLPFILHISCHTRALRSHGTIQPKESDRRHSVDTLGSLVWDLQSGEHIIYRTERKLAIPCPPGKPGKPEHTGEVQPDACAFIYIPGIAAAETSILTALSCLSTGMDFDYALHWVTEYKRHHNELASKGQVVEGLVSALYQRRALGFPNHFVFGTAHHSQTTLEVLAATWVRSDEARPEVNKHQEPCAPRDQHRDTTGNVSRGDNTAGSEPQTTEDAKIESAVPPEDQANDPPINSLQGDDTTSGTPNDAHTTPDVKDVKKYNKIVVYSMAKYQMTSIGDMMRLYLLMRKSLGLAQQYRTEIVNDGSLRVEQLSTYAEELYQWPPPPRPKSDRGAKRRRTGGSECSNPLGPTPEDACEGSDYESDSEELESLSDASPTRRVVGEG</sequence>
<dbReference type="AlphaFoldDB" id="A0A8H3A3B4"/>
<evidence type="ECO:0000313" key="2">
    <source>
        <dbReference type="EMBL" id="CAE6368986.1"/>
    </source>
</evidence>
<feature type="region of interest" description="Disordered" evidence="1">
    <location>
        <begin position="1"/>
        <end position="41"/>
    </location>
</feature>
<feature type="compositionally biased region" description="Low complexity" evidence="1">
    <location>
        <begin position="25"/>
        <end position="39"/>
    </location>
</feature>
<accession>A0A8H3A3B4</accession>
<proteinExistence type="predicted"/>
<dbReference type="Proteomes" id="UP000663843">
    <property type="component" value="Unassembled WGS sequence"/>
</dbReference>
<protein>
    <submittedName>
        <fullName evidence="2">Uncharacterized protein</fullName>
    </submittedName>
</protein>
<feature type="compositionally biased region" description="Basic and acidic residues" evidence="1">
    <location>
        <begin position="311"/>
        <end position="331"/>
    </location>
</feature>
<dbReference type="EMBL" id="CAJMWT010000979">
    <property type="protein sequence ID" value="CAE6368986.1"/>
    <property type="molecule type" value="Genomic_DNA"/>
</dbReference>
<evidence type="ECO:0000313" key="3">
    <source>
        <dbReference type="Proteomes" id="UP000663843"/>
    </source>
</evidence>